<sequence length="123" mass="13152">MENPLRINQKCVSIDSPEATIHIQIIDLGQQYYIWCSSLGSGCSNLHLGVNHPRDPSSSSVASLLPAPASSACESMARRLALRVGKPVLCSIQLPANSPMLQAIAEKHILKELTSMGSATIQS</sequence>
<dbReference type="AlphaFoldDB" id="A0A250X0Y5"/>
<dbReference type="STRING" id="1157962.A0A250X0Y5"/>
<evidence type="ECO:0000313" key="1">
    <source>
        <dbReference type="EMBL" id="GAX76737.1"/>
    </source>
</evidence>
<dbReference type="InterPro" id="IPR032157">
    <property type="entry name" value="PAC4"/>
</dbReference>
<dbReference type="EMBL" id="BEGY01000019">
    <property type="protein sequence ID" value="GAX76737.1"/>
    <property type="molecule type" value="Genomic_DNA"/>
</dbReference>
<dbReference type="Proteomes" id="UP000232323">
    <property type="component" value="Unassembled WGS sequence"/>
</dbReference>
<dbReference type="Pfam" id="PF16093">
    <property type="entry name" value="PAC4"/>
    <property type="match status" value="1"/>
</dbReference>
<reference evidence="1 2" key="1">
    <citation type="submission" date="2017-08" db="EMBL/GenBank/DDBJ databases">
        <title>Acidophilic green algal genome provides insights into adaptation to an acidic environment.</title>
        <authorList>
            <person name="Hirooka S."/>
            <person name="Hirose Y."/>
            <person name="Kanesaki Y."/>
            <person name="Higuchi S."/>
            <person name="Fujiwara T."/>
            <person name="Onuma R."/>
            <person name="Era A."/>
            <person name="Ohbayashi R."/>
            <person name="Uzuka A."/>
            <person name="Nozaki H."/>
            <person name="Yoshikawa H."/>
            <person name="Miyagishima S.Y."/>
        </authorList>
    </citation>
    <scope>NUCLEOTIDE SEQUENCE [LARGE SCALE GENOMIC DNA]</scope>
    <source>
        <strain evidence="1 2">NIES-2499</strain>
    </source>
</reference>
<comment type="caution">
    <text evidence="1">The sequence shown here is derived from an EMBL/GenBank/DDBJ whole genome shotgun (WGS) entry which is preliminary data.</text>
</comment>
<name>A0A250X0Y5_9CHLO</name>
<dbReference type="PANTHER" id="PTHR33559">
    <property type="entry name" value="PROTEASOME ASSEMBLY CHAPERONE 4"/>
    <property type="match status" value="1"/>
</dbReference>
<organism evidence="1 2">
    <name type="scientific">Chlamydomonas eustigma</name>
    <dbReference type="NCBI Taxonomy" id="1157962"/>
    <lineage>
        <taxon>Eukaryota</taxon>
        <taxon>Viridiplantae</taxon>
        <taxon>Chlorophyta</taxon>
        <taxon>core chlorophytes</taxon>
        <taxon>Chlorophyceae</taxon>
        <taxon>CS clade</taxon>
        <taxon>Chlamydomonadales</taxon>
        <taxon>Chlamydomonadaceae</taxon>
        <taxon>Chlamydomonas</taxon>
    </lineage>
</organism>
<protein>
    <recommendedName>
        <fullName evidence="3">Proteasome assembly chaperone 3</fullName>
    </recommendedName>
</protein>
<evidence type="ECO:0000313" key="2">
    <source>
        <dbReference type="Proteomes" id="UP000232323"/>
    </source>
</evidence>
<dbReference type="OrthoDB" id="368507at2759"/>
<dbReference type="GO" id="GO:0043248">
    <property type="term" value="P:proteasome assembly"/>
    <property type="evidence" value="ECO:0007669"/>
    <property type="project" value="InterPro"/>
</dbReference>
<proteinExistence type="predicted"/>
<gene>
    <name evidence="1" type="ORF">CEUSTIGMA_g4184.t1</name>
</gene>
<accession>A0A250X0Y5</accession>
<keyword evidence="2" id="KW-1185">Reference proteome</keyword>
<dbReference type="PANTHER" id="PTHR33559:SF1">
    <property type="entry name" value="PROTEASOME ASSEMBLY CHAPERONE 4"/>
    <property type="match status" value="1"/>
</dbReference>
<evidence type="ECO:0008006" key="3">
    <source>
        <dbReference type="Google" id="ProtNLM"/>
    </source>
</evidence>